<accession>A0A8C1PUJ7</accession>
<dbReference type="InterPro" id="IPR009000">
    <property type="entry name" value="Transl_B-barrel_sf"/>
</dbReference>
<sequence>MAFQCQRDCYMQEFDTCVVSCVPAELTLENNGKKEKLKGFNLKLKDTILFPEGGGQPDDHGTVGGVPVLRVLRQGPEAVHFISSALEEGQEVHIKLDWERRFDHMQQHSGQHLITALADTMFGYKTTSWDLGRQRSSIELDTATVKPGEMEALEVAVNEKIRAHIPVAVNLLSIDDPAVEKACVHLQKSSFSLFRNHVIKILGTEKGKKNKTNLIFIAGNRVLKYAEKSYSIEKSLTGLLKTGADEHVDAVDKLQKTVKRLQKSNLIILREMAVLIAQNFKNKPDRGNFFSLHNKDGDNEFMNIIANEIGFQDTVIFLTVGEEKGAGLFLLAGPENIVTEVGPRVSELLQGKGAGKAGHYQGKANSLVKRAEAEALLKEHSCKLTAGEE</sequence>
<gene>
    <name evidence="3" type="primary">LOC109087244</name>
</gene>
<evidence type="ECO:0000313" key="4">
    <source>
        <dbReference type="Proteomes" id="UP000694427"/>
    </source>
</evidence>
<dbReference type="AlphaFoldDB" id="A0A8C1PUJ7"/>
<dbReference type="SUPFAM" id="SSF50447">
    <property type="entry name" value="Translation proteins"/>
    <property type="match status" value="1"/>
</dbReference>
<dbReference type="PANTHER" id="PTHR43462">
    <property type="entry name" value="ALANYL-TRNA EDITING PROTEIN"/>
    <property type="match status" value="1"/>
</dbReference>
<evidence type="ECO:0000256" key="1">
    <source>
        <dbReference type="ARBA" id="ARBA00022723"/>
    </source>
</evidence>
<dbReference type="PANTHER" id="PTHR43462:SF1">
    <property type="entry name" value="ALANYL-TRNA EDITING PROTEIN AARSD1"/>
    <property type="match status" value="1"/>
</dbReference>
<evidence type="ECO:0000313" key="3">
    <source>
        <dbReference type="Ensembl" id="ENSCCRP00010109947.1"/>
    </source>
</evidence>
<dbReference type="GO" id="GO:0002196">
    <property type="term" value="F:Ser-tRNA(Ala) deacylase activity"/>
    <property type="evidence" value="ECO:0007669"/>
    <property type="project" value="TreeGrafter"/>
</dbReference>
<dbReference type="Ensembl" id="ENSCCRT00010122331.1">
    <property type="protein sequence ID" value="ENSCCRP00010109947.1"/>
    <property type="gene ID" value="ENSCCRG00010048435.1"/>
</dbReference>
<protein>
    <submittedName>
        <fullName evidence="3">Alanyl-tRNA synthetase domain containing 1</fullName>
    </submittedName>
</protein>
<name>A0A8C1PUJ7_CYPCA</name>
<dbReference type="Proteomes" id="UP000694427">
    <property type="component" value="Unplaced"/>
</dbReference>
<keyword evidence="1" id="KW-0479">Metal-binding</keyword>
<dbReference type="Gene3D" id="3.30.980.10">
    <property type="entry name" value="Threonyl-trna Synthetase, Chain A, domain 2"/>
    <property type="match status" value="1"/>
</dbReference>
<evidence type="ECO:0000256" key="2">
    <source>
        <dbReference type="ARBA" id="ARBA00022833"/>
    </source>
</evidence>
<keyword evidence="2" id="KW-0862">Zinc</keyword>
<proteinExistence type="predicted"/>
<reference evidence="3" key="1">
    <citation type="submission" date="2025-08" db="UniProtKB">
        <authorList>
            <consortium name="Ensembl"/>
        </authorList>
    </citation>
    <scope>IDENTIFICATION</scope>
</reference>
<dbReference type="Gene3D" id="2.40.30.130">
    <property type="match status" value="1"/>
</dbReference>
<dbReference type="GO" id="GO:0000166">
    <property type="term" value="F:nucleotide binding"/>
    <property type="evidence" value="ECO:0007669"/>
    <property type="project" value="InterPro"/>
</dbReference>
<reference evidence="3" key="2">
    <citation type="submission" date="2025-09" db="UniProtKB">
        <authorList>
            <consortium name="Ensembl"/>
        </authorList>
    </citation>
    <scope>IDENTIFICATION</scope>
</reference>
<dbReference type="FunFam" id="2.40.30.130:FF:000003">
    <property type="entry name" value="alanyl-tRNA editing protein Aarsd1"/>
    <property type="match status" value="1"/>
</dbReference>
<dbReference type="InterPro" id="IPR051335">
    <property type="entry name" value="Alanyl-tRNA_Editing_Enzymes"/>
</dbReference>
<organism evidence="3 4">
    <name type="scientific">Cyprinus carpio</name>
    <name type="common">Common carp</name>
    <dbReference type="NCBI Taxonomy" id="7962"/>
    <lineage>
        <taxon>Eukaryota</taxon>
        <taxon>Metazoa</taxon>
        <taxon>Chordata</taxon>
        <taxon>Craniata</taxon>
        <taxon>Vertebrata</taxon>
        <taxon>Euteleostomi</taxon>
        <taxon>Actinopterygii</taxon>
        <taxon>Neopterygii</taxon>
        <taxon>Teleostei</taxon>
        <taxon>Ostariophysi</taxon>
        <taxon>Cypriniformes</taxon>
        <taxon>Cyprinidae</taxon>
        <taxon>Cyprininae</taxon>
        <taxon>Cyprinus</taxon>
    </lineage>
</organism>
<dbReference type="SUPFAM" id="SSF55186">
    <property type="entry name" value="ThrRS/AlaRS common domain"/>
    <property type="match status" value="1"/>
</dbReference>
<keyword evidence="4" id="KW-1185">Reference proteome</keyword>
<dbReference type="InterPro" id="IPR018163">
    <property type="entry name" value="Thr/Ala-tRNA-synth_IIc_edit"/>
</dbReference>
<dbReference type="GO" id="GO:0046872">
    <property type="term" value="F:metal ion binding"/>
    <property type="evidence" value="ECO:0007669"/>
    <property type="project" value="UniProtKB-KW"/>
</dbReference>